<dbReference type="RefSeq" id="WP_163137424.1">
    <property type="nucleotide sequence ID" value="NZ_JAAILA010000023.1"/>
</dbReference>
<reference evidence="1 2" key="1">
    <citation type="submission" date="2020-02" db="EMBL/GenBank/DDBJ databases">
        <title>Genome sequencing of Aeromonas rivipollensis.</title>
        <authorList>
            <person name="Fono-Tamo Ubani E.K."/>
            <person name="Lekota K.E."/>
        </authorList>
    </citation>
    <scope>NUCLEOTIDE SEQUENCE [LARGE SCALE GENOMIC DNA]</scope>
    <source>
        <strain evidence="1 2">G78</strain>
    </source>
</reference>
<accession>A0ABX0D0Y0</accession>
<organism evidence="1 2">
    <name type="scientific">Aeromonas rivipollensis</name>
    <dbReference type="NCBI Taxonomy" id="948519"/>
    <lineage>
        <taxon>Bacteria</taxon>
        <taxon>Pseudomonadati</taxon>
        <taxon>Pseudomonadota</taxon>
        <taxon>Gammaproteobacteria</taxon>
        <taxon>Aeromonadales</taxon>
        <taxon>Aeromonadaceae</taxon>
        <taxon>Aeromonas</taxon>
    </lineage>
</organism>
<proteinExistence type="predicted"/>
<dbReference type="Pfam" id="PF20289">
    <property type="entry name" value="MComp1"/>
    <property type="match status" value="1"/>
</dbReference>
<name>A0ABX0D0Y0_9GAMM</name>
<dbReference type="InterPro" id="IPR046905">
    <property type="entry name" value="ABC-3C_MC1"/>
</dbReference>
<dbReference type="Proteomes" id="UP000472827">
    <property type="component" value="Unassembled WGS sequence"/>
</dbReference>
<dbReference type="EMBL" id="JAAILA010000023">
    <property type="protein sequence ID" value="NEX89769.1"/>
    <property type="molecule type" value="Genomic_DNA"/>
</dbReference>
<evidence type="ECO:0000313" key="2">
    <source>
        <dbReference type="Proteomes" id="UP000472827"/>
    </source>
</evidence>
<protein>
    <submittedName>
        <fullName evidence="1">Uncharacterized protein</fullName>
    </submittedName>
</protein>
<gene>
    <name evidence="1" type="ORF">G4923_13875</name>
</gene>
<keyword evidence="2" id="KW-1185">Reference proteome</keyword>
<comment type="caution">
    <text evidence="1">The sequence shown here is derived from an EMBL/GenBank/DDBJ whole genome shotgun (WGS) entry which is preliminary data.</text>
</comment>
<sequence length="229" mass="26686">MIDKIVSYLSIHSSCQFELIESASEAILFYKSKSPIYQRFLTVITLGTLIKPSELNELVLLHTPQSFIEEPGFSKNTDVIIIFKISDLDEISDYEEDIFSLEEDSYSFKKHVLYYSDKELELINSINIDSIYDLIKDQSKFKEYKQNPFKASIYSIICRIFIKLPFLSVPVDESELDEPCIYADNDLRKARLFSQCQNFERTIEQYNSDYTLAVKEYIRGKMANSSTED</sequence>
<evidence type="ECO:0000313" key="1">
    <source>
        <dbReference type="EMBL" id="NEX89769.1"/>
    </source>
</evidence>